<dbReference type="PANTHER" id="PTHR47074:SF48">
    <property type="entry name" value="POLYNUCLEOTIDYL TRANSFERASE, RIBONUCLEASE H-LIKE SUPERFAMILY PROTEIN"/>
    <property type="match status" value="1"/>
</dbReference>
<dbReference type="InterPro" id="IPR036397">
    <property type="entry name" value="RNaseH_sf"/>
</dbReference>
<sequence>MAKFLAIIYEIWNARNLLVFQEKDLPPQEISTTAFKRLHEGILKANVDAHLSSDGHWFSGMVLRRSDGGIVGAATRVHKGSIDVITGEALGLNDVALDWIEKLDEHHVILEMDSQIIVKAIKDKAEIWKNWGWMVRRCIKFLDNNPNADIRWVPRGANRVAHEMAKWAQFEPNNDWSNCVPMCIWLFIQKDKGFVIPD</sequence>
<reference evidence="2 3" key="1">
    <citation type="journal article" date="2014" name="Am. J. Bot.">
        <title>Genome assembly and annotation for red clover (Trifolium pratense; Fabaceae).</title>
        <authorList>
            <person name="Istvanek J."/>
            <person name="Jaros M."/>
            <person name="Krenek A."/>
            <person name="Repkova J."/>
        </authorList>
    </citation>
    <scope>NUCLEOTIDE SEQUENCE [LARGE SCALE GENOMIC DNA]</scope>
    <source>
        <strain evidence="3">cv. Tatra</strain>
        <tissue evidence="2">Young leaves</tissue>
    </source>
</reference>
<dbReference type="EMBL" id="ASHM01001654">
    <property type="protein sequence ID" value="PNY07050.1"/>
    <property type="molecule type" value="Genomic_DNA"/>
</dbReference>
<name>A0A2K3NVH9_TRIPR</name>
<gene>
    <name evidence="2" type="ORF">L195_g003533</name>
</gene>
<dbReference type="Pfam" id="PF13456">
    <property type="entry name" value="RVT_3"/>
    <property type="match status" value="1"/>
</dbReference>
<dbReference type="Proteomes" id="UP000236291">
    <property type="component" value="Unassembled WGS sequence"/>
</dbReference>
<evidence type="ECO:0000259" key="1">
    <source>
        <dbReference type="Pfam" id="PF13456"/>
    </source>
</evidence>
<dbReference type="Gene3D" id="3.30.420.10">
    <property type="entry name" value="Ribonuclease H-like superfamily/Ribonuclease H"/>
    <property type="match status" value="1"/>
</dbReference>
<dbReference type="InterPro" id="IPR002156">
    <property type="entry name" value="RNaseH_domain"/>
</dbReference>
<dbReference type="STRING" id="57577.A0A2K3NVH9"/>
<dbReference type="GO" id="GO:0003676">
    <property type="term" value="F:nucleic acid binding"/>
    <property type="evidence" value="ECO:0007669"/>
    <property type="project" value="InterPro"/>
</dbReference>
<proteinExistence type="predicted"/>
<keyword evidence="2" id="KW-0687">Ribonucleoprotein</keyword>
<dbReference type="PANTHER" id="PTHR47074">
    <property type="entry name" value="BNAC02G40300D PROTEIN"/>
    <property type="match status" value="1"/>
</dbReference>
<dbReference type="InterPro" id="IPR044730">
    <property type="entry name" value="RNase_H-like_dom_plant"/>
</dbReference>
<comment type="caution">
    <text evidence="2">The sequence shown here is derived from an EMBL/GenBank/DDBJ whole genome shotgun (WGS) entry which is preliminary data.</text>
</comment>
<dbReference type="SUPFAM" id="SSF53098">
    <property type="entry name" value="Ribonuclease H-like"/>
    <property type="match status" value="1"/>
</dbReference>
<evidence type="ECO:0000313" key="3">
    <source>
        <dbReference type="Proteomes" id="UP000236291"/>
    </source>
</evidence>
<feature type="domain" description="RNase H type-1" evidence="1">
    <location>
        <begin position="52"/>
        <end position="168"/>
    </location>
</feature>
<keyword evidence="2" id="KW-0689">Ribosomal protein</keyword>
<dbReference type="InterPro" id="IPR052929">
    <property type="entry name" value="RNase_H-like_EbsB-rel"/>
</dbReference>
<reference evidence="2 3" key="2">
    <citation type="journal article" date="2017" name="Front. Plant Sci.">
        <title>Gene Classification and Mining of Molecular Markers Useful in Red Clover (Trifolium pratense) Breeding.</title>
        <authorList>
            <person name="Istvanek J."/>
            <person name="Dluhosova J."/>
            <person name="Dluhos P."/>
            <person name="Patkova L."/>
            <person name="Nedelnik J."/>
            <person name="Repkova J."/>
        </authorList>
    </citation>
    <scope>NUCLEOTIDE SEQUENCE [LARGE SCALE GENOMIC DNA]</scope>
    <source>
        <strain evidence="3">cv. Tatra</strain>
        <tissue evidence="2">Young leaves</tissue>
    </source>
</reference>
<dbReference type="GO" id="GO:0004523">
    <property type="term" value="F:RNA-DNA hybrid ribonuclease activity"/>
    <property type="evidence" value="ECO:0007669"/>
    <property type="project" value="InterPro"/>
</dbReference>
<accession>A0A2K3NVH9</accession>
<dbReference type="GO" id="GO:0005840">
    <property type="term" value="C:ribosome"/>
    <property type="evidence" value="ECO:0007669"/>
    <property type="project" value="UniProtKB-KW"/>
</dbReference>
<protein>
    <submittedName>
        <fullName evidence="2">60S ribosomal protein l23</fullName>
    </submittedName>
</protein>
<organism evidence="2 3">
    <name type="scientific">Trifolium pratense</name>
    <name type="common">Red clover</name>
    <dbReference type="NCBI Taxonomy" id="57577"/>
    <lineage>
        <taxon>Eukaryota</taxon>
        <taxon>Viridiplantae</taxon>
        <taxon>Streptophyta</taxon>
        <taxon>Embryophyta</taxon>
        <taxon>Tracheophyta</taxon>
        <taxon>Spermatophyta</taxon>
        <taxon>Magnoliopsida</taxon>
        <taxon>eudicotyledons</taxon>
        <taxon>Gunneridae</taxon>
        <taxon>Pentapetalae</taxon>
        <taxon>rosids</taxon>
        <taxon>fabids</taxon>
        <taxon>Fabales</taxon>
        <taxon>Fabaceae</taxon>
        <taxon>Papilionoideae</taxon>
        <taxon>50 kb inversion clade</taxon>
        <taxon>NPAAA clade</taxon>
        <taxon>Hologalegina</taxon>
        <taxon>IRL clade</taxon>
        <taxon>Trifolieae</taxon>
        <taxon>Trifolium</taxon>
    </lineage>
</organism>
<dbReference type="AlphaFoldDB" id="A0A2K3NVH9"/>
<evidence type="ECO:0000313" key="2">
    <source>
        <dbReference type="EMBL" id="PNY07050.1"/>
    </source>
</evidence>
<dbReference type="InterPro" id="IPR012337">
    <property type="entry name" value="RNaseH-like_sf"/>
</dbReference>
<dbReference type="CDD" id="cd06222">
    <property type="entry name" value="RNase_H_like"/>
    <property type="match status" value="1"/>
</dbReference>